<dbReference type="EMBL" id="QGMZ01000005">
    <property type="protein sequence ID" value="PWR76036.1"/>
    <property type="molecule type" value="Genomic_DNA"/>
</dbReference>
<comment type="caution">
    <text evidence="1">The sequence shown here is derived from an EMBL/GenBank/DDBJ whole genome shotgun (WGS) entry which is preliminary data.</text>
</comment>
<name>A0A2V2NEN1_9EURY</name>
<proteinExistence type="predicted"/>
<accession>A0A2V2NEN1</accession>
<dbReference type="Proteomes" id="UP000245934">
    <property type="component" value="Unassembled WGS sequence"/>
</dbReference>
<gene>
    <name evidence="1" type="ORF">DLD82_01715</name>
</gene>
<keyword evidence="2" id="KW-1185">Reference proteome</keyword>
<organism evidence="1 2">
    <name type="scientific">Methanospirillum stamsii</name>
    <dbReference type="NCBI Taxonomy" id="1277351"/>
    <lineage>
        <taxon>Archaea</taxon>
        <taxon>Methanobacteriati</taxon>
        <taxon>Methanobacteriota</taxon>
        <taxon>Stenosarchaea group</taxon>
        <taxon>Methanomicrobia</taxon>
        <taxon>Methanomicrobiales</taxon>
        <taxon>Methanospirillaceae</taxon>
        <taxon>Methanospirillum</taxon>
    </lineage>
</organism>
<evidence type="ECO:0000313" key="1">
    <source>
        <dbReference type="EMBL" id="PWR76036.1"/>
    </source>
</evidence>
<evidence type="ECO:0000313" key="2">
    <source>
        <dbReference type="Proteomes" id="UP000245934"/>
    </source>
</evidence>
<sequence length="73" mass="8416">MSTSPLRIEPPRVLTTPFFGFLRILFQKLCLIYAKRCFLLRAPGLIPDVSPGCVFPVSFRQNIMKSTFFVQYT</sequence>
<dbReference type="AlphaFoldDB" id="A0A2V2NEN1"/>
<protein>
    <submittedName>
        <fullName evidence="1">Uncharacterized protein</fullName>
    </submittedName>
</protein>
<reference evidence="1 2" key="1">
    <citation type="submission" date="2018-05" db="EMBL/GenBank/DDBJ databases">
        <title>Draft genome of Methanospirillum stamsii Pt1.</title>
        <authorList>
            <person name="Dueholm M.S."/>
            <person name="Nielsen P.H."/>
            <person name="Bakmann L.F."/>
            <person name="Otzen D.E."/>
        </authorList>
    </citation>
    <scope>NUCLEOTIDE SEQUENCE [LARGE SCALE GENOMIC DNA]</scope>
    <source>
        <strain evidence="1 2">Pt1</strain>
    </source>
</reference>